<dbReference type="PANTHER" id="PTHR43244:SF1">
    <property type="entry name" value="5,10-METHYLENETETRAHYDROMETHANOPTERIN REDUCTASE"/>
    <property type="match status" value="1"/>
</dbReference>
<gene>
    <name evidence="3" type="ORF">HKD39_14380</name>
</gene>
<dbReference type="Proteomes" id="UP000562984">
    <property type="component" value="Unassembled WGS sequence"/>
</dbReference>
<dbReference type="InterPro" id="IPR011251">
    <property type="entry name" value="Luciferase-like_dom"/>
</dbReference>
<sequence length="312" mass="33550">MCFDRSFPAAAVTEFAHRLEAGGVDELWLIEDCFYTTAPPLAAAALAVTDRLSVGLGILPAVARTPAITAMEIATLAGLGPGRVIGGIGHGVQSWMRQMGAETASPVTTLDEVIGAVRRLLAGETVTVDGREVHLTDVRLEHAPQPIPPVVAGVRGPRSLRHAGRFADGVLLDAPCPPSYVDWAKDQCRRSPDDFQYRCFATMCIVPDRTEAYRISAGFLTEMLDQHHPGLAALPFHDELVELGKRGEDALAGMPADWWGQIGAIGTLDDAVAYVEQLRDRGIRGVSMFPAPDLEIARGQIDDVIALRRALT</sequence>
<keyword evidence="1" id="KW-0560">Oxidoreductase</keyword>
<comment type="caution">
    <text evidence="3">The sequence shown here is derived from an EMBL/GenBank/DDBJ whole genome shotgun (WGS) entry which is preliminary data.</text>
</comment>
<dbReference type="InterPro" id="IPR036661">
    <property type="entry name" value="Luciferase-like_sf"/>
</dbReference>
<evidence type="ECO:0000313" key="3">
    <source>
        <dbReference type="EMBL" id="NNG36875.1"/>
    </source>
</evidence>
<accession>A0A849A8M3</accession>
<evidence type="ECO:0000259" key="2">
    <source>
        <dbReference type="Pfam" id="PF00296"/>
    </source>
</evidence>
<dbReference type="PANTHER" id="PTHR43244">
    <property type="match status" value="1"/>
</dbReference>
<evidence type="ECO:0000256" key="1">
    <source>
        <dbReference type="ARBA" id="ARBA00023002"/>
    </source>
</evidence>
<protein>
    <submittedName>
        <fullName evidence="3">LLM class flavin-dependent oxidoreductase</fullName>
    </submittedName>
</protein>
<name>A0A849A8M3_9ACTN</name>
<evidence type="ECO:0000313" key="4">
    <source>
        <dbReference type="Proteomes" id="UP000562984"/>
    </source>
</evidence>
<proteinExistence type="predicted"/>
<dbReference type="GO" id="GO:0016705">
    <property type="term" value="F:oxidoreductase activity, acting on paired donors, with incorporation or reduction of molecular oxygen"/>
    <property type="evidence" value="ECO:0007669"/>
    <property type="project" value="InterPro"/>
</dbReference>
<dbReference type="Pfam" id="PF00296">
    <property type="entry name" value="Bac_luciferase"/>
    <property type="match status" value="1"/>
</dbReference>
<dbReference type="EMBL" id="JABEND010000008">
    <property type="protein sequence ID" value="NNG36875.1"/>
    <property type="molecule type" value="Genomic_DNA"/>
</dbReference>
<dbReference type="InterPro" id="IPR050564">
    <property type="entry name" value="F420-G6PD/mer"/>
</dbReference>
<organism evidence="3 4">
    <name type="scientific">Nakamurella aerolata</name>
    <dbReference type="NCBI Taxonomy" id="1656892"/>
    <lineage>
        <taxon>Bacteria</taxon>
        <taxon>Bacillati</taxon>
        <taxon>Actinomycetota</taxon>
        <taxon>Actinomycetes</taxon>
        <taxon>Nakamurellales</taxon>
        <taxon>Nakamurellaceae</taxon>
        <taxon>Nakamurella</taxon>
    </lineage>
</organism>
<keyword evidence="4" id="KW-1185">Reference proteome</keyword>
<reference evidence="3 4" key="1">
    <citation type="submission" date="2020-05" db="EMBL/GenBank/DDBJ databases">
        <title>Nakamurella sp. DB0629 isolated from air conditioner.</title>
        <authorList>
            <person name="Kim D.H."/>
            <person name="Kim D.-U."/>
        </authorList>
    </citation>
    <scope>NUCLEOTIDE SEQUENCE [LARGE SCALE GENOMIC DNA]</scope>
    <source>
        <strain evidence="3 4">DB0629</strain>
    </source>
</reference>
<feature type="domain" description="Luciferase-like" evidence="2">
    <location>
        <begin position="8"/>
        <end position="284"/>
    </location>
</feature>
<dbReference type="Gene3D" id="3.20.20.30">
    <property type="entry name" value="Luciferase-like domain"/>
    <property type="match status" value="1"/>
</dbReference>
<dbReference type="SUPFAM" id="SSF51679">
    <property type="entry name" value="Bacterial luciferase-like"/>
    <property type="match status" value="1"/>
</dbReference>
<dbReference type="AlphaFoldDB" id="A0A849A8M3"/>
<dbReference type="CDD" id="cd01097">
    <property type="entry name" value="Tetrahydromethanopterin_reductase"/>
    <property type="match status" value="1"/>
</dbReference>